<feature type="transmembrane region" description="Helical" evidence="1">
    <location>
        <begin position="88"/>
        <end position="107"/>
    </location>
</feature>
<reference evidence="2" key="1">
    <citation type="submission" date="2021-05" db="EMBL/GenBank/DDBJ databases">
        <authorList>
            <person name="Alioto T."/>
            <person name="Alioto T."/>
            <person name="Gomez Garrido J."/>
        </authorList>
    </citation>
    <scope>NUCLEOTIDE SEQUENCE</scope>
</reference>
<organism evidence="2">
    <name type="scientific">Cacopsylla melanoneura</name>
    <dbReference type="NCBI Taxonomy" id="428564"/>
    <lineage>
        <taxon>Eukaryota</taxon>
        <taxon>Metazoa</taxon>
        <taxon>Ecdysozoa</taxon>
        <taxon>Arthropoda</taxon>
        <taxon>Hexapoda</taxon>
        <taxon>Insecta</taxon>
        <taxon>Pterygota</taxon>
        <taxon>Neoptera</taxon>
        <taxon>Paraneoptera</taxon>
        <taxon>Hemiptera</taxon>
        <taxon>Sternorrhyncha</taxon>
        <taxon>Psylloidea</taxon>
        <taxon>Psyllidae</taxon>
        <taxon>Psyllinae</taxon>
        <taxon>Cacopsylla</taxon>
    </lineage>
</organism>
<evidence type="ECO:0000313" key="2">
    <source>
        <dbReference type="EMBL" id="CAG6639396.1"/>
    </source>
</evidence>
<keyword evidence="1" id="KW-1133">Transmembrane helix</keyword>
<keyword evidence="1" id="KW-0472">Membrane</keyword>
<protein>
    <submittedName>
        <fullName evidence="2">Uncharacterized protein</fullName>
    </submittedName>
</protein>
<dbReference type="AlphaFoldDB" id="A0A8D8QW58"/>
<accession>A0A8D8QW58</accession>
<proteinExistence type="predicted"/>
<dbReference type="EMBL" id="HBUF01107097">
    <property type="protein sequence ID" value="CAG6639396.1"/>
    <property type="molecule type" value="Transcribed_RNA"/>
</dbReference>
<evidence type="ECO:0000256" key="1">
    <source>
        <dbReference type="SAM" id="Phobius"/>
    </source>
</evidence>
<keyword evidence="1" id="KW-0812">Transmembrane</keyword>
<name>A0A8D8QW58_9HEMI</name>
<sequence>MLLTCKIIPYINSVLGHCPLKPEYKQFPLKPEYKYFPLKPEYKHCPLKPEYKHFPLKPEYKHEWDALTCCKEYYKDWIEESDSLVQRYILFFYIPTYLLCLNLISVLRL</sequence>